<evidence type="ECO:0000313" key="2">
    <source>
        <dbReference type="EMBL" id="CAD9448951.1"/>
    </source>
</evidence>
<evidence type="ECO:0000256" key="1">
    <source>
        <dbReference type="SAM" id="Phobius"/>
    </source>
</evidence>
<accession>A0A7S2DAA1</accession>
<reference evidence="2" key="1">
    <citation type="submission" date="2021-01" db="EMBL/GenBank/DDBJ databases">
        <authorList>
            <person name="Corre E."/>
            <person name="Pelletier E."/>
            <person name="Niang G."/>
            <person name="Scheremetjew M."/>
            <person name="Finn R."/>
            <person name="Kale V."/>
            <person name="Holt S."/>
            <person name="Cochrane G."/>
            <person name="Meng A."/>
            <person name="Brown T."/>
            <person name="Cohen L."/>
        </authorList>
    </citation>
    <scope>NUCLEOTIDE SEQUENCE</scope>
    <source>
        <strain evidence="2">CCMP2222</strain>
    </source>
</reference>
<name>A0A7S2DAA1_9DINO</name>
<sequence>MPANQHNGGGFLTYKEMRCVAQEIFKYEQRMRRIRTSAMIGGSILLIFVVLLGGGVVIFGMVADTEVREDGRQSALVKRDSNRVIATSESTEDFDGSDLVDYQRNGVDANGDPDGEWILNDSRVAMIKTISWKEGEVGNETTIVHHVADITRYDGQNTSVDITTKVGHKIIIWDSDGVDRFDVMIRRWNVDMQDWETNDYQEVVPDGDEDDLGRGRVVVSVDRPRLDPAPRPVALDNYF</sequence>
<keyword evidence="1" id="KW-1133">Transmembrane helix</keyword>
<keyword evidence="1" id="KW-0472">Membrane</keyword>
<keyword evidence="1" id="KW-0812">Transmembrane</keyword>
<gene>
    <name evidence="2" type="ORF">AAND1436_LOCUS24007</name>
</gene>
<dbReference type="EMBL" id="HBGQ01049271">
    <property type="protein sequence ID" value="CAD9448951.1"/>
    <property type="molecule type" value="Transcribed_RNA"/>
</dbReference>
<protein>
    <submittedName>
        <fullName evidence="2">Uncharacterized protein</fullName>
    </submittedName>
</protein>
<organism evidence="2">
    <name type="scientific">Alexandrium andersonii</name>
    <dbReference type="NCBI Taxonomy" id="327968"/>
    <lineage>
        <taxon>Eukaryota</taxon>
        <taxon>Sar</taxon>
        <taxon>Alveolata</taxon>
        <taxon>Dinophyceae</taxon>
        <taxon>Gonyaulacales</taxon>
        <taxon>Pyrocystaceae</taxon>
        <taxon>Alexandrium</taxon>
    </lineage>
</organism>
<feature type="transmembrane region" description="Helical" evidence="1">
    <location>
        <begin position="38"/>
        <end position="63"/>
    </location>
</feature>
<proteinExistence type="predicted"/>
<dbReference type="AlphaFoldDB" id="A0A7S2DAA1"/>